<dbReference type="EMBL" id="BLXT01000641">
    <property type="protein sequence ID" value="GFN79291.1"/>
    <property type="molecule type" value="Genomic_DNA"/>
</dbReference>
<organism evidence="2 3">
    <name type="scientific">Plakobranchus ocellatus</name>
    <dbReference type="NCBI Taxonomy" id="259542"/>
    <lineage>
        <taxon>Eukaryota</taxon>
        <taxon>Metazoa</taxon>
        <taxon>Spiralia</taxon>
        <taxon>Lophotrochozoa</taxon>
        <taxon>Mollusca</taxon>
        <taxon>Gastropoda</taxon>
        <taxon>Heterobranchia</taxon>
        <taxon>Euthyneura</taxon>
        <taxon>Panpulmonata</taxon>
        <taxon>Sacoglossa</taxon>
        <taxon>Placobranchoidea</taxon>
        <taxon>Plakobranchidae</taxon>
        <taxon>Plakobranchus</taxon>
    </lineage>
</organism>
<dbReference type="Proteomes" id="UP000735302">
    <property type="component" value="Unassembled WGS sequence"/>
</dbReference>
<feature type="compositionally biased region" description="Pro residues" evidence="1">
    <location>
        <begin position="101"/>
        <end position="118"/>
    </location>
</feature>
<accession>A0AAV3Y930</accession>
<proteinExistence type="predicted"/>
<evidence type="ECO:0000313" key="3">
    <source>
        <dbReference type="Proteomes" id="UP000735302"/>
    </source>
</evidence>
<evidence type="ECO:0000256" key="1">
    <source>
        <dbReference type="SAM" id="MobiDB-lite"/>
    </source>
</evidence>
<keyword evidence="3" id="KW-1185">Reference proteome</keyword>
<feature type="region of interest" description="Disordered" evidence="1">
    <location>
        <begin position="61"/>
        <end position="142"/>
    </location>
</feature>
<feature type="compositionally biased region" description="Basic and acidic residues" evidence="1">
    <location>
        <begin position="64"/>
        <end position="76"/>
    </location>
</feature>
<evidence type="ECO:0000313" key="2">
    <source>
        <dbReference type="EMBL" id="GFN79291.1"/>
    </source>
</evidence>
<comment type="caution">
    <text evidence="2">The sequence shown here is derived from an EMBL/GenBank/DDBJ whole genome shotgun (WGS) entry which is preliminary data.</text>
</comment>
<name>A0AAV3Y930_9GAST</name>
<dbReference type="AlphaFoldDB" id="A0AAV3Y930"/>
<reference evidence="2 3" key="1">
    <citation type="journal article" date="2021" name="Elife">
        <title>Chloroplast acquisition without the gene transfer in kleptoplastic sea slugs, Plakobranchus ocellatus.</title>
        <authorList>
            <person name="Maeda T."/>
            <person name="Takahashi S."/>
            <person name="Yoshida T."/>
            <person name="Shimamura S."/>
            <person name="Takaki Y."/>
            <person name="Nagai Y."/>
            <person name="Toyoda A."/>
            <person name="Suzuki Y."/>
            <person name="Arimoto A."/>
            <person name="Ishii H."/>
            <person name="Satoh N."/>
            <person name="Nishiyama T."/>
            <person name="Hasebe M."/>
            <person name="Maruyama T."/>
            <person name="Minagawa J."/>
            <person name="Obokata J."/>
            <person name="Shigenobu S."/>
        </authorList>
    </citation>
    <scope>NUCLEOTIDE SEQUENCE [LARGE SCALE GENOMIC DNA]</scope>
</reference>
<sequence>MKPPMKIRISKISLRQFMKISLFSIFFLLGSQRPEVLIPVLVKTVLIITSTWPSSSKWVARSVKTGESKGGEESNGKDYLSMPEKKITADFKATFANPSTTLPPPPPPPPPPSLPRPGLPGYLKSKQETMTLSKSSPPQRTP</sequence>
<feature type="compositionally biased region" description="Polar residues" evidence="1">
    <location>
        <begin position="128"/>
        <end position="142"/>
    </location>
</feature>
<gene>
    <name evidence="2" type="ORF">PoB_000579700</name>
</gene>
<protein>
    <submittedName>
        <fullName evidence="2">Uncharacterized protein</fullName>
    </submittedName>
</protein>